<dbReference type="GO" id="GO:0006508">
    <property type="term" value="P:proteolysis"/>
    <property type="evidence" value="ECO:0007669"/>
    <property type="project" value="InterPro"/>
</dbReference>
<evidence type="ECO:0000313" key="4">
    <source>
        <dbReference type="Proteomes" id="UP000295418"/>
    </source>
</evidence>
<dbReference type="GO" id="GO:0052689">
    <property type="term" value="F:carboxylic ester hydrolase activity"/>
    <property type="evidence" value="ECO:0007669"/>
    <property type="project" value="UniProtKB-ARBA"/>
</dbReference>
<dbReference type="SUPFAM" id="SSF53474">
    <property type="entry name" value="alpha/beta-Hydrolases"/>
    <property type="match status" value="1"/>
</dbReference>
<dbReference type="PANTHER" id="PTHR22946">
    <property type="entry name" value="DIENELACTONE HYDROLASE DOMAIN-CONTAINING PROTEIN-RELATED"/>
    <property type="match status" value="1"/>
</dbReference>
<gene>
    <name evidence="3" type="ORF">E0485_11595</name>
</gene>
<keyword evidence="4" id="KW-1185">Reference proteome</keyword>
<dbReference type="GO" id="GO:0008236">
    <property type="term" value="F:serine-type peptidase activity"/>
    <property type="evidence" value="ECO:0007669"/>
    <property type="project" value="InterPro"/>
</dbReference>
<reference evidence="3 4" key="1">
    <citation type="submission" date="2019-03" db="EMBL/GenBank/DDBJ databases">
        <authorList>
            <person name="Kim M.K.M."/>
        </authorList>
    </citation>
    <scope>NUCLEOTIDE SEQUENCE [LARGE SCALE GENOMIC DNA]</scope>
    <source>
        <strain evidence="3 4">18JY21-1</strain>
    </source>
</reference>
<evidence type="ECO:0000313" key="3">
    <source>
        <dbReference type="EMBL" id="TCZ77103.1"/>
    </source>
</evidence>
<dbReference type="InterPro" id="IPR001375">
    <property type="entry name" value="Peptidase_S9_cat"/>
</dbReference>
<dbReference type="Pfam" id="PF00326">
    <property type="entry name" value="Peptidase_S9"/>
    <property type="match status" value="1"/>
</dbReference>
<comment type="caution">
    <text evidence="3">The sequence shown here is derived from an EMBL/GenBank/DDBJ whole genome shotgun (WGS) entry which is preliminary data.</text>
</comment>
<dbReference type="EMBL" id="SKFG01000010">
    <property type="protein sequence ID" value="TCZ77103.1"/>
    <property type="molecule type" value="Genomic_DNA"/>
</dbReference>
<evidence type="ECO:0000256" key="1">
    <source>
        <dbReference type="ARBA" id="ARBA00022801"/>
    </source>
</evidence>
<dbReference type="PANTHER" id="PTHR22946:SF9">
    <property type="entry name" value="POLYKETIDE TRANSFERASE AF380"/>
    <property type="match status" value="1"/>
</dbReference>
<feature type="domain" description="Peptidase S9 prolyl oligopeptidase catalytic" evidence="2">
    <location>
        <begin position="86"/>
        <end position="278"/>
    </location>
</feature>
<sequence>MIFHITYLSNDGLKVKGYLGIPPEYMLSIPALAKLDKEIYPLSELPIKQLASSLHSPSKDIMQAKLPALIYCRGGIGKVGKVKLEWIEQFTAQGYIIFAPSYRGNEGGEGRDEFGGADQADALGAIHYLQQLPFVRTDQISVMGFSRGSINAAHLAGHSKDVHKLILWSGVSDLSKTYEERIDLRRMLKRVIGGTPNKVPEAYEARSPIHIANQLQCPILLIHGTDDTQVDFGHSLKMYQMLIKLHKDVSFHQYEGLGHHFPAPIHLQAVQRMFEWIRQD</sequence>
<dbReference type="InterPro" id="IPR050261">
    <property type="entry name" value="FrsA_esterase"/>
</dbReference>
<organism evidence="3 4">
    <name type="scientific">Paenibacillus albiflavus</name>
    <dbReference type="NCBI Taxonomy" id="2545760"/>
    <lineage>
        <taxon>Bacteria</taxon>
        <taxon>Bacillati</taxon>
        <taxon>Bacillota</taxon>
        <taxon>Bacilli</taxon>
        <taxon>Bacillales</taxon>
        <taxon>Paenibacillaceae</taxon>
        <taxon>Paenibacillus</taxon>
    </lineage>
</organism>
<accession>A0A4R4ED34</accession>
<dbReference type="Proteomes" id="UP000295418">
    <property type="component" value="Unassembled WGS sequence"/>
</dbReference>
<dbReference type="RefSeq" id="WP_132418203.1">
    <property type="nucleotide sequence ID" value="NZ_SKFG01000010.1"/>
</dbReference>
<proteinExistence type="predicted"/>
<protein>
    <submittedName>
        <fullName evidence="3">S9 family peptidase</fullName>
    </submittedName>
</protein>
<dbReference type="OrthoDB" id="9812921at2"/>
<evidence type="ECO:0000259" key="2">
    <source>
        <dbReference type="Pfam" id="PF00326"/>
    </source>
</evidence>
<dbReference type="AlphaFoldDB" id="A0A4R4ED34"/>
<keyword evidence="1" id="KW-0378">Hydrolase</keyword>
<name>A0A4R4ED34_9BACL</name>
<dbReference type="InterPro" id="IPR029058">
    <property type="entry name" value="AB_hydrolase_fold"/>
</dbReference>
<dbReference type="Gene3D" id="3.40.50.1820">
    <property type="entry name" value="alpha/beta hydrolase"/>
    <property type="match status" value="1"/>
</dbReference>